<dbReference type="eggNOG" id="KOG1121">
    <property type="taxonomic scope" value="Eukaryota"/>
</dbReference>
<dbReference type="HOGENOM" id="CLU_009635_2_2_1"/>
<feature type="compositionally biased region" description="Basic residues" evidence="1">
    <location>
        <begin position="109"/>
        <end position="118"/>
    </location>
</feature>
<feature type="region of interest" description="Disordered" evidence="1">
    <location>
        <begin position="1"/>
        <end position="164"/>
    </location>
</feature>
<accession>E3KIA4</accession>
<dbReference type="Proteomes" id="UP000008783">
    <property type="component" value="Unassembled WGS sequence"/>
</dbReference>
<dbReference type="InterPro" id="IPR012337">
    <property type="entry name" value="RNaseH-like_sf"/>
</dbReference>
<dbReference type="SUPFAM" id="SSF53098">
    <property type="entry name" value="Ribonuclease H-like"/>
    <property type="match status" value="1"/>
</dbReference>
<dbReference type="EMBL" id="DS178288">
    <property type="protein sequence ID" value="EFP84029.2"/>
    <property type="molecule type" value="Genomic_DNA"/>
</dbReference>
<evidence type="ECO:0008006" key="4">
    <source>
        <dbReference type="Google" id="ProtNLM"/>
    </source>
</evidence>
<dbReference type="RefSeq" id="XP_003328448.2">
    <property type="nucleotide sequence ID" value="XM_003328400.2"/>
</dbReference>
<feature type="compositionally biased region" description="Polar residues" evidence="1">
    <location>
        <begin position="1"/>
        <end position="11"/>
    </location>
</feature>
<feature type="compositionally biased region" description="Polar residues" evidence="1">
    <location>
        <begin position="21"/>
        <end position="49"/>
    </location>
</feature>
<protein>
    <recommendedName>
        <fullName evidence="4">HAT C-terminal dimerisation domain-containing protein</fullName>
    </recommendedName>
</protein>
<dbReference type="OrthoDB" id="2506001at2759"/>
<dbReference type="VEuPathDB" id="FungiDB:PGTG_09742"/>
<feature type="region of interest" description="Disordered" evidence="1">
    <location>
        <begin position="563"/>
        <end position="624"/>
    </location>
</feature>
<feature type="compositionally biased region" description="Low complexity" evidence="1">
    <location>
        <begin position="87"/>
        <end position="96"/>
    </location>
</feature>
<keyword evidence="3" id="KW-1185">Reference proteome</keyword>
<dbReference type="AlphaFoldDB" id="E3KIA4"/>
<dbReference type="PANTHER" id="PTHR47501:SF5">
    <property type="entry name" value="HAT C-TERMINAL DIMERISATION DOMAIN-CONTAINING PROTEIN"/>
    <property type="match status" value="1"/>
</dbReference>
<feature type="region of interest" description="Disordered" evidence="1">
    <location>
        <begin position="854"/>
        <end position="881"/>
    </location>
</feature>
<feature type="compositionally biased region" description="Acidic residues" evidence="1">
    <location>
        <begin position="569"/>
        <end position="601"/>
    </location>
</feature>
<name>E3KIA4_PUCGT</name>
<reference evidence="3" key="2">
    <citation type="journal article" date="2011" name="Proc. Natl. Acad. Sci. U.S.A.">
        <title>Obligate biotrophy features unraveled by the genomic analysis of rust fungi.</title>
        <authorList>
            <person name="Duplessis S."/>
            <person name="Cuomo C.A."/>
            <person name="Lin Y.-C."/>
            <person name="Aerts A."/>
            <person name="Tisserant E."/>
            <person name="Veneault-Fourrey C."/>
            <person name="Joly D.L."/>
            <person name="Hacquard S."/>
            <person name="Amselem J."/>
            <person name="Cantarel B.L."/>
            <person name="Chiu R."/>
            <person name="Coutinho P.M."/>
            <person name="Feau N."/>
            <person name="Field M."/>
            <person name="Frey P."/>
            <person name="Gelhaye E."/>
            <person name="Goldberg J."/>
            <person name="Grabherr M.G."/>
            <person name="Kodira C.D."/>
            <person name="Kohler A."/>
            <person name="Kuees U."/>
            <person name="Lindquist E.A."/>
            <person name="Lucas S.M."/>
            <person name="Mago R."/>
            <person name="Mauceli E."/>
            <person name="Morin E."/>
            <person name="Murat C."/>
            <person name="Pangilinan J.L."/>
            <person name="Park R."/>
            <person name="Pearson M."/>
            <person name="Quesneville H."/>
            <person name="Rouhier N."/>
            <person name="Sakthikumar S."/>
            <person name="Salamov A.A."/>
            <person name="Schmutz J."/>
            <person name="Selles B."/>
            <person name="Shapiro H."/>
            <person name="Tanguay P."/>
            <person name="Tuskan G.A."/>
            <person name="Henrissat B."/>
            <person name="Van de Peer Y."/>
            <person name="Rouze P."/>
            <person name="Ellis J.G."/>
            <person name="Dodds P.N."/>
            <person name="Schein J.E."/>
            <person name="Zhong S."/>
            <person name="Hamelin R.C."/>
            <person name="Grigoriev I.V."/>
            <person name="Szabo L.J."/>
            <person name="Martin F."/>
        </authorList>
    </citation>
    <scope>NUCLEOTIDE SEQUENCE [LARGE SCALE GENOMIC DNA]</scope>
    <source>
        <strain evidence="3">CRL 75-36-700-3 / race SCCL</strain>
    </source>
</reference>
<feature type="compositionally biased region" description="Polar residues" evidence="1">
    <location>
        <begin position="124"/>
        <end position="136"/>
    </location>
</feature>
<dbReference type="KEGG" id="pgr:PGTG_09742"/>
<proteinExistence type="predicted"/>
<reference key="1">
    <citation type="submission" date="2007-01" db="EMBL/GenBank/DDBJ databases">
        <title>The Genome Sequence of Puccinia graminis f. sp. tritici Strain CRL 75-36-700-3.</title>
        <authorList>
            <consortium name="The Broad Institute Genome Sequencing Platform"/>
            <person name="Birren B."/>
            <person name="Lander E."/>
            <person name="Galagan J."/>
            <person name="Nusbaum C."/>
            <person name="Devon K."/>
            <person name="Cuomo C."/>
            <person name="Jaffe D."/>
            <person name="Butler J."/>
            <person name="Alvarez P."/>
            <person name="Gnerre S."/>
            <person name="Grabherr M."/>
            <person name="Mauceli E."/>
            <person name="Brockman W."/>
            <person name="Young S."/>
            <person name="LaButti K."/>
            <person name="Sykes S."/>
            <person name="DeCaprio D."/>
            <person name="Crawford M."/>
            <person name="Koehrsen M."/>
            <person name="Engels R."/>
            <person name="Montgomery P."/>
            <person name="Pearson M."/>
            <person name="Howarth C."/>
            <person name="Larson L."/>
            <person name="White J."/>
            <person name="Zeng Q."/>
            <person name="Kodira C."/>
            <person name="Yandava C."/>
            <person name="Alvarado L."/>
            <person name="O'Leary S."/>
            <person name="Szabo L."/>
            <person name="Dean R."/>
            <person name="Schein J."/>
        </authorList>
    </citation>
    <scope>NUCLEOTIDE SEQUENCE</scope>
    <source>
        <strain>CRL 75-36-700-3</strain>
    </source>
</reference>
<evidence type="ECO:0000313" key="3">
    <source>
        <dbReference type="Proteomes" id="UP000008783"/>
    </source>
</evidence>
<dbReference type="InParanoid" id="E3KIA4"/>
<organism evidence="2 3">
    <name type="scientific">Puccinia graminis f. sp. tritici (strain CRL 75-36-700-3 / race SCCL)</name>
    <name type="common">Black stem rust fungus</name>
    <dbReference type="NCBI Taxonomy" id="418459"/>
    <lineage>
        <taxon>Eukaryota</taxon>
        <taxon>Fungi</taxon>
        <taxon>Dikarya</taxon>
        <taxon>Basidiomycota</taxon>
        <taxon>Pucciniomycotina</taxon>
        <taxon>Pucciniomycetes</taxon>
        <taxon>Pucciniales</taxon>
        <taxon>Pucciniaceae</taxon>
        <taxon>Puccinia</taxon>
    </lineage>
</organism>
<sequence length="956" mass="107671">MRTDPQSTALAPTSEDPSGYATDQSTNGPRRSSRVTTPVQSRTLVSTPADSRRSLVAAPNASANKRRRQVTASPQDSVVASSQGTLNNQIKQPPINKQKKNTQIEQKKTPKRPAKVPKRPTYLPSRNSTQGNSQPPGSAILPSKVTQTTNSLASQGDKDDYDYDQDSDVEIHAINSKARVRGHTNAEKSDDEEDNYSFVDDFFEPPFWKEGDVPGTLLNYKCKWCHVTYRIHGTSRANLKTHRDGSAQLCKNNKGCKQRAKAKKEGHRLPESVAEQQARKAKEIEKSKQTTLNGFLSAKKFERRVLNQIIVAWQVRQALPWSRIEDPYLRAAFLYANKDARLYSRKWAADEAKQLYVGLRKQVFDSLKNLDTTFTLIHDVWTTKGNRFAFIGAAVTFINSNWEFIVRHMSLKMIPWKHRGELLARPIANLLTKNNLHQKMSYQFILWLWATGTNLHILIYMLAQTTDSGSNNNTMAKKMYEIFELSGNLTTSWDPESMHIRCFCHKLALIVNAGLQALALKTLPPGKTKHSVLGFFPVLGKLAELPEEDENNDPGSDVQEITVASQPEENPDEIEDEQESDYGNADDEESSEGTESDDDPDAEPRKGEKSGEGQMAKDKHSRSAKLRDLTLQLDTVIRQITRSSATRGLFQQTADALGIRCSPLIAGYGIRWNIKYESHKRAILAREVIDKILKDDQESVEKSRRKSRNKNNSATDPNIGIFNDVSFSPVDWQDIEELNSELEVFVKLTEDMEGDHPSGAHVIPKYLELKEDLEEKTNAAAESDALYPMYCAMLKRVEKYLEEAMACDSLVLATILHPCYRISLFTLVYGQDSVEVDRCNKLIQEEFTRIKETVSTQATSLQTKPTTSTNSKDSTSGSTDPKGLMARLASLNKKTPSAQEHELQLYLSANLMFKPEDIAHHGFALRWWKLPGHLSKFLLRGATLLSSIRCLQQQPR</sequence>
<feature type="compositionally biased region" description="Polar residues" evidence="1">
    <location>
        <begin position="70"/>
        <end position="86"/>
    </location>
</feature>
<feature type="region of interest" description="Disordered" evidence="1">
    <location>
        <begin position="697"/>
        <end position="717"/>
    </location>
</feature>
<evidence type="ECO:0000256" key="1">
    <source>
        <dbReference type="SAM" id="MobiDB-lite"/>
    </source>
</evidence>
<evidence type="ECO:0000313" key="2">
    <source>
        <dbReference type="EMBL" id="EFP84029.2"/>
    </source>
</evidence>
<gene>
    <name evidence="2" type="ORF">PGTG_09742</name>
</gene>
<feature type="compositionally biased region" description="Polar residues" evidence="1">
    <location>
        <begin position="854"/>
        <end position="879"/>
    </location>
</feature>
<dbReference type="PANTHER" id="PTHR47501">
    <property type="entry name" value="TRANSPOSASE-RELATED"/>
    <property type="match status" value="1"/>
</dbReference>
<feature type="compositionally biased region" description="Polar residues" evidence="1">
    <location>
        <begin position="144"/>
        <end position="153"/>
    </location>
</feature>
<dbReference type="GeneID" id="10532724"/>
<feature type="compositionally biased region" description="Basic and acidic residues" evidence="1">
    <location>
        <begin position="602"/>
        <end position="618"/>
    </location>
</feature>